<evidence type="ECO:0000313" key="9">
    <source>
        <dbReference type="Proteomes" id="UP001601303"/>
    </source>
</evidence>
<accession>A0ABW6MAR7</accession>
<evidence type="ECO:0000256" key="4">
    <source>
        <dbReference type="ARBA" id="ARBA00022840"/>
    </source>
</evidence>
<organism evidence="8 9">
    <name type="scientific">Streptomyces hokutonensis</name>
    <dbReference type="NCBI Taxonomy" id="1306990"/>
    <lineage>
        <taxon>Bacteria</taxon>
        <taxon>Bacillati</taxon>
        <taxon>Actinomycetota</taxon>
        <taxon>Actinomycetes</taxon>
        <taxon>Kitasatosporales</taxon>
        <taxon>Streptomycetaceae</taxon>
        <taxon>Streptomyces</taxon>
    </lineage>
</organism>
<dbReference type="PROSITE" id="PS00329">
    <property type="entry name" value="HSP70_2"/>
    <property type="match status" value="1"/>
</dbReference>
<protein>
    <submittedName>
        <fullName evidence="8">Hsp70 family protein</fullName>
    </submittedName>
</protein>
<keyword evidence="9" id="KW-1185">Reference proteome</keyword>
<evidence type="ECO:0000256" key="2">
    <source>
        <dbReference type="ARBA" id="ARBA00022553"/>
    </source>
</evidence>
<dbReference type="PRINTS" id="PR00301">
    <property type="entry name" value="HEATSHOCK70"/>
</dbReference>
<evidence type="ECO:0000313" key="8">
    <source>
        <dbReference type="EMBL" id="MFE9603221.1"/>
    </source>
</evidence>
<dbReference type="Proteomes" id="UP001601303">
    <property type="component" value="Unassembled WGS sequence"/>
</dbReference>
<evidence type="ECO:0000256" key="3">
    <source>
        <dbReference type="ARBA" id="ARBA00022741"/>
    </source>
</evidence>
<dbReference type="Pfam" id="PF00012">
    <property type="entry name" value="HSP70"/>
    <property type="match status" value="2"/>
</dbReference>
<name>A0ABW6MAR7_9ACTN</name>
<comment type="similarity">
    <text evidence="1">Belongs to the heat shock protein 70 family.</text>
</comment>
<keyword evidence="5" id="KW-0346">Stress response</keyword>
<dbReference type="EMBL" id="JBIAHM010000012">
    <property type="protein sequence ID" value="MFE9603221.1"/>
    <property type="molecule type" value="Genomic_DNA"/>
</dbReference>
<dbReference type="Gene3D" id="2.60.34.10">
    <property type="entry name" value="Substrate Binding Domain Of DNAk, Chain A, domain 1"/>
    <property type="match status" value="1"/>
</dbReference>
<proteinExistence type="inferred from homology"/>
<sequence length="496" mass="53602">MLGIDFGTTNSAVGVFREGRVRIIPNRHGDTTTPSVAAFAPDGTLLVGRQAQAQALLHPEAAVHRVKLELGNRWTFRHGNRSHSAEEVASWILRDLRQSAEAHLGEEVNQAVLTVPAQFNHVQRAALAEAAGMAGIEAVRMINEPTAAALSYGLLHAEDDATILVFDMGGGTLDISVLEVGDGVVETKGTGGDSTLGGGNWDRRIVEHLLNVFSQQHGFRPTGRPALRRLEVAAEQAKTELSGAGSTAVQLPYLDRGPAGPLAHLDTTLTRAWLEELTGDLLGRCEQPVQRALHTAFGSHETTDIDHFILVGGATRMPMITDFVRRLAGGREPNRSLGPEAVVTGATVQSAVLTGQLRDDLLLMDVTSLPLGIETEGGGMAWLIERGTTIPTARSEIFTTVEHYQSVARFTIREGHHKLAAYNKKLGVLELPVPPAPRGEPIIEVRFDTDANHVLQVMAKDLNTGREVTARMNRESAVHAAHQESDPRRAVMRHES</sequence>
<feature type="region of interest" description="Disordered" evidence="7">
    <location>
        <begin position="476"/>
        <end position="496"/>
    </location>
</feature>
<evidence type="ECO:0000256" key="6">
    <source>
        <dbReference type="ARBA" id="ARBA00023186"/>
    </source>
</evidence>
<evidence type="ECO:0000256" key="5">
    <source>
        <dbReference type="ARBA" id="ARBA00023016"/>
    </source>
</evidence>
<gene>
    <name evidence="8" type="ORF">ACFYNQ_32240</name>
</gene>
<dbReference type="RefSeq" id="WP_388111667.1">
    <property type="nucleotide sequence ID" value="NZ_JBIAHM010000012.1"/>
</dbReference>
<reference evidence="8 9" key="1">
    <citation type="submission" date="2024-10" db="EMBL/GenBank/DDBJ databases">
        <title>The Natural Products Discovery Center: Release of the First 8490 Sequenced Strains for Exploring Actinobacteria Biosynthetic Diversity.</title>
        <authorList>
            <person name="Kalkreuter E."/>
            <person name="Kautsar S.A."/>
            <person name="Yang D."/>
            <person name="Bader C.D."/>
            <person name="Teijaro C.N."/>
            <person name="Fluegel L."/>
            <person name="Davis C.M."/>
            <person name="Simpson J.R."/>
            <person name="Lauterbach L."/>
            <person name="Steele A.D."/>
            <person name="Gui C."/>
            <person name="Meng S."/>
            <person name="Li G."/>
            <person name="Viehrig K."/>
            <person name="Ye F."/>
            <person name="Su P."/>
            <person name="Kiefer A.F."/>
            <person name="Nichols A."/>
            <person name="Cepeda A.J."/>
            <person name="Yan W."/>
            <person name="Fan B."/>
            <person name="Jiang Y."/>
            <person name="Adhikari A."/>
            <person name="Zheng C.-J."/>
            <person name="Schuster L."/>
            <person name="Cowan T.M."/>
            <person name="Smanski M.J."/>
            <person name="Chevrette M.G."/>
            <person name="De Carvalho L.P.S."/>
            <person name="Shen B."/>
        </authorList>
    </citation>
    <scope>NUCLEOTIDE SEQUENCE [LARGE SCALE GENOMIC DNA]</scope>
    <source>
        <strain evidence="8 9">NPDC006488</strain>
    </source>
</reference>
<keyword evidence="2" id="KW-0597">Phosphoprotein</keyword>
<dbReference type="SUPFAM" id="SSF100920">
    <property type="entry name" value="Heat shock protein 70kD (HSP70), peptide-binding domain"/>
    <property type="match status" value="1"/>
</dbReference>
<keyword evidence="6" id="KW-0143">Chaperone</keyword>
<dbReference type="SUPFAM" id="SSF53067">
    <property type="entry name" value="Actin-like ATPase domain"/>
    <property type="match status" value="2"/>
</dbReference>
<dbReference type="InterPro" id="IPR018181">
    <property type="entry name" value="Heat_shock_70_CS"/>
</dbReference>
<dbReference type="PANTHER" id="PTHR19375">
    <property type="entry name" value="HEAT SHOCK PROTEIN 70KDA"/>
    <property type="match status" value="1"/>
</dbReference>
<dbReference type="InterPro" id="IPR043129">
    <property type="entry name" value="ATPase_NBD"/>
</dbReference>
<keyword evidence="3" id="KW-0547">Nucleotide-binding</keyword>
<evidence type="ECO:0000256" key="7">
    <source>
        <dbReference type="SAM" id="MobiDB-lite"/>
    </source>
</evidence>
<dbReference type="Gene3D" id="3.30.420.40">
    <property type="match status" value="2"/>
</dbReference>
<dbReference type="InterPro" id="IPR013126">
    <property type="entry name" value="Hsp_70_fam"/>
</dbReference>
<evidence type="ECO:0000256" key="1">
    <source>
        <dbReference type="ARBA" id="ARBA00007381"/>
    </source>
</evidence>
<dbReference type="Gene3D" id="3.90.640.10">
    <property type="entry name" value="Actin, Chain A, domain 4"/>
    <property type="match status" value="1"/>
</dbReference>
<keyword evidence="4" id="KW-0067">ATP-binding</keyword>
<dbReference type="InterPro" id="IPR029047">
    <property type="entry name" value="HSP70_peptide-bd_sf"/>
</dbReference>
<comment type="caution">
    <text evidence="8">The sequence shown here is derived from an EMBL/GenBank/DDBJ whole genome shotgun (WGS) entry which is preliminary data.</text>
</comment>